<proteinExistence type="predicted"/>
<organism evidence="1 2">
    <name type="scientific">Dictyobacter arantiisoli</name>
    <dbReference type="NCBI Taxonomy" id="2014874"/>
    <lineage>
        <taxon>Bacteria</taxon>
        <taxon>Bacillati</taxon>
        <taxon>Chloroflexota</taxon>
        <taxon>Ktedonobacteria</taxon>
        <taxon>Ktedonobacterales</taxon>
        <taxon>Dictyobacteraceae</taxon>
        <taxon>Dictyobacter</taxon>
    </lineage>
</organism>
<dbReference type="CDD" id="cd01745">
    <property type="entry name" value="GATase1_2"/>
    <property type="match status" value="1"/>
</dbReference>
<reference evidence="1 2" key="1">
    <citation type="submission" date="2019-01" db="EMBL/GenBank/DDBJ databases">
        <title>Draft genome sequence of Dictyobacter sp. Uno17.</title>
        <authorList>
            <person name="Wang C.M."/>
            <person name="Zheng Y."/>
            <person name="Sakai Y."/>
            <person name="Abe K."/>
            <person name="Yokota A."/>
            <person name="Yabe S."/>
        </authorList>
    </citation>
    <scope>NUCLEOTIDE SEQUENCE [LARGE SCALE GENOMIC DNA]</scope>
    <source>
        <strain evidence="1 2">Uno17</strain>
    </source>
</reference>
<dbReference type="OrthoDB" id="9813383at2"/>
<dbReference type="GO" id="GO:0005829">
    <property type="term" value="C:cytosol"/>
    <property type="evidence" value="ECO:0007669"/>
    <property type="project" value="TreeGrafter"/>
</dbReference>
<sequence length="254" mass="27983">MRPLIGIPCRAAFRSNHPEKPVYYSNKSYVQAVESAGGVPVLIPMMKDLENLHALLARLDGLLLSGGIDVHPSSYQEEVDAALSETDPELDKLELVLARWAWQEDIPTLGICRGMQLINVSLGGTLYQDLETGYQDGLQHANWSLPRNQLIHSVSIDPNSQMRQVLGVDKVMVNSLHHQAVKELGKGVLASGKAEDGIVELLEVPGRTFMLATQCHPEELYRDNPVWLHLFRSLVKACEKKLSATIPTAMSASA</sequence>
<dbReference type="GO" id="GO:0006598">
    <property type="term" value="P:polyamine catabolic process"/>
    <property type="evidence" value="ECO:0007669"/>
    <property type="project" value="TreeGrafter"/>
</dbReference>
<gene>
    <name evidence="1" type="ORF">KDI_50020</name>
</gene>
<dbReference type="Gene3D" id="3.40.50.880">
    <property type="match status" value="1"/>
</dbReference>
<evidence type="ECO:0000313" key="2">
    <source>
        <dbReference type="Proteomes" id="UP000322530"/>
    </source>
</evidence>
<dbReference type="Pfam" id="PF07722">
    <property type="entry name" value="Peptidase_C26"/>
    <property type="match status" value="1"/>
</dbReference>
<protein>
    <submittedName>
        <fullName evidence="1">Gamma-glutamyl-gamma-aminobutyrate hydrolase</fullName>
    </submittedName>
</protein>
<dbReference type="PROSITE" id="PS51273">
    <property type="entry name" value="GATASE_TYPE_1"/>
    <property type="match status" value="1"/>
</dbReference>
<dbReference type="SUPFAM" id="SSF52317">
    <property type="entry name" value="Class I glutamine amidotransferase-like"/>
    <property type="match status" value="1"/>
</dbReference>
<dbReference type="InterPro" id="IPR011697">
    <property type="entry name" value="Peptidase_C26"/>
</dbReference>
<dbReference type="FunFam" id="3.40.50.880:FF:000030">
    <property type="entry name" value="Gamma-glutamyl-gamma-aminobutyrate hydrolase PuuD"/>
    <property type="match status" value="1"/>
</dbReference>
<dbReference type="PANTHER" id="PTHR43235:SF1">
    <property type="entry name" value="GLUTAMINE AMIDOTRANSFERASE PB2B2.05-RELATED"/>
    <property type="match status" value="1"/>
</dbReference>
<dbReference type="PANTHER" id="PTHR43235">
    <property type="entry name" value="GLUTAMINE AMIDOTRANSFERASE PB2B2.05-RELATED"/>
    <property type="match status" value="1"/>
</dbReference>
<dbReference type="Proteomes" id="UP000322530">
    <property type="component" value="Unassembled WGS sequence"/>
</dbReference>
<dbReference type="InterPro" id="IPR029062">
    <property type="entry name" value="Class_I_gatase-like"/>
</dbReference>
<dbReference type="GO" id="GO:0033969">
    <property type="term" value="F:gamma-glutamyl-gamma-aminobutyrate hydrolase activity"/>
    <property type="evidence" value="ECO:0007669"/>
    <property type="project" value="TreeGrafter"/>
</dbReference>
<keyword evidence="1" id="KW-0378">Hydrolase</keyword>
<accession>A0A5A5TJN0</accession>
<dbReference type="RefSeq" id="WP_149404267.1">
    <property type="nucleotide sequence ID" value="NZ_BIXY01000112.1"/>
</dbReference>
<evidence type="ECO:0000313" key="1">
    <source>
        <dbReference type="EMBL" id="GCF11438.1"/>
    </source>
</evidence>
<dbReference type="InterPro" id="IPR044668">
    <property type="entry name" value="PuuD-like"/>
</dbReference>
<dbReference type="AlphaFoldDB" id="A0A5A5TJN0"/>
<dbReference type="EMBL" id="BIXY01000112">
    <property type="protein sequence ID" value="GCF11438.1"/>
    <property type="molecule type" value="Genomic_DNA"/>
</dbReference>
<keyword evidence="2" id="KW-1185">Reference proteome</keyword>
<name>A0A5A5TJN0_9CHLR</name>
<comment type="caution">
    <text evidence="1">The sequence shown here is derived from an EMBL/GenBank/DDBJ whole genome shotgun (WGS) entry which is preliminary data.</text>
</comment>